<name>A0ACB7FHI4_NIBAL</name>
<organism evidence="1 2">
    <name type="scientific">Nibea albiflora</name>
    <name type="common">Yellow drum</name>
    <name type="synonym">Corvina albiflora</name>
    <dbReference type="NCBI Taxonomy" id="240163"/>
    <lineage>
        <taxon>Eukaryota</taxon>
        <taxon>Metazoa</taxon>
        <taxon>Chordata</taxon>
        <taxon>Craniata</taxon>
        <taxon>Vertebrata</taxon>
        <taxon>Euteleostomi</taxon>
        <taxon>Actinopterygii</taxon>
        <taxon>Neopterygii</taxon>
        <taxon>Teleostei</taxon>
        <taxon>Neoteleostei</taxon>
        <taxon>Acanthomorphata</taxon>
        <taxon>Eupercaria</taxon>
        <taxon>Sciaenidae</taxon>
        <taxon>Nibea</taxon>
    </lineage>
</organism>
<accession>A0ACB7FHI4</accession>
<evidence type="ECO:0000313" key="2">
    <source>
        <dbReference type="Proteomes" id="UP000805704"/>
    </source>
</evidence>
<reference evidence="1" key="1">
    <citation type="submission" date="2020-04" db="EMBL/GenBank/DDBJ databases">
        <title>A chromosome-scale assembly and high-density genetic map of the yellow drum (Nibea albiflora) genome.</title>
        <authorList>
            <person name="Xu D."/>
            <person name="Zhang W."/>
            <person name="Chen R."/>
            <person name="Tan P."/>
            <person name="Wang L."/>
            <person name="Song H."/>
            <person name="Tian L."/>
            <person name="Zhu Q."/>
            <person name="Wang B."/>
        </authorList>
    </citation>
    <scope>NUCLEOTIDE SEQUENCE</scope>
    <source>
        <strain evidence="1">ZJHYS-2018</strain>
    </source>
</reference>
<proteinExistence type="predicted"/>
<dbReference type="Proteomes" id="UP000805704">
    <property type="component" value="Chromosome 10"/>
</dbReference>
<dbReference type="EMBL" id="CM024798">
    <property type="protein sequence ID" value="KAG8013877.1"/>
    <property type="molecule type" value="Genomic_DNA"/>
</dbReference>
<gene>
    <name evidence="1" type="ORF">GBF38_016090</name>
</gene>
<comment type="caution">
    <text evidence="1">The sequence shown here is derived from an EMBL/GenBank/DDBJ whole genome shotgun (WGS) entry which is preliminary data.</text>
</comment>
<keyword evidence="2" id="KW-1185">Reference proteome</keyword>
<sequence length="48" mass="5583">LSRLLEMPDRVCHSIITKGEKCWPGLEDMCQGFDTLRLHQDLDDLILQ</sequence>
<evidence type="ECO:0000313" key="1">
    <source>
        <dbReference type="EMBL" id="KAG8013877.1"/>
    </source>
</evidence>
<protein>
    <submittedName>
        <fullName evidence="1">Uncharacterized protein</fullName>
    </submittedName>
</protein>
<feature type="non-terminal residue" evidence="1">
    <location>
        <position position="1"/>
    </location>
</feature>